<dbReference type="InterPro" id="IPR038116">
    <property type="entry name" value="TrpR-like_sf"/>
</dbReference>
<comment type="caution">
    <text evidence="1">The sequence shown here is derived from an EMBL/GenBank/DDBJ whole genome shotgun (WGS) entry which is preliminary data.</text>
</comment>
<organism evidence="1 2">
    <name type="scientific">Acholeplasma laidlawii</name>
    <dbReference type="NCBI Taxonomy" id="2148"/>
    <lineage>
        <taxon>Bacteria</taxon>
        <taxon>Bacillati</taxon>
        <taxon>Mycoplasmatota</taxon>
        <taxon>Mollicutes</taxon>
        <taxon>Acholeplasmatales</taxon>
        <taxon>Acholeplasmataceae</taxon>
        <taxon>Acholeplasma</taxon>
    </lineage>
</organism>
<dbReference type="AlphaFoldDB" id="A0A553IGE9"/>
<dbReference type="InterPro" id="IPR000831">
    <property type="entry name" value="Trp_repress"/>
</dbReference>
<dbReference type="GO" id="GO:0003700">
    <property type="term" value="F:DNA-binding transcription factor activity"/>
    <property type="evidence" value="ECO:0007669"/>
    <property type="project" value="InterPro"/>
</dbReference>
<name>A0A553IGE9_ACHLA</name>
<dbReference type="GO" id="GO:0043565">
    <property type="term" value="F:sequence-specific DNA binding"/>
    <property type="evidence" value="ECO:0007669"/>
    <property type="project" value="InterPro"/>
</dbReference>
<dbReference type="EMBL" id="VKID01000002">
    <property type="protein sequence ID" value="TRX99288.1"/>
    <property type="molecule type" value="Genomic_DNA"/>
</dbReference>
<dbReference type="NCBIfam" id="TIGR02531">
    <property type="entry name" value="yecD_yerC"/>
    <property type="match status" value="1"/>
</dbReference>
<dbReference type="Gene3D" id="1.10.1270.10">
    <property type="entry name" value="TrpR-like"/>
    <property type="match status" value="1"/>
</dbReference>
<protein>
    <submittedName>
        <fullName evidence="1">TrpR-related protein YerC/YecD</fullName>
    </submittedName>
</protein>
<dbReference type="RefSeq" id="WP_064211978.1">
    <property type="nucleotide sequence ID" value="NZ_JACAOE010000002.1"/>
</dbReference>
<dbReference type="SUPFAM" id="SSF48295">
    <property type="entry name" value="TrpR-like"/>
    <property type="match status" value="1"/>
</dbReference>
<dbReference type="Proteomes" id="UP000315938">
    <property type="component" value="Unassembled WGS sequence"/>
</dbReference>
<evidence type="ECO:0000313" key="2">
    <source>
        <dbReference type="Proteomes" id="UP000315938"/>
    </source>
</evidence>
<proteinExistence type="predicted"/>
<dbReference type="PANTHER" id="PTHR40080:SF1">
    <property type="entry name" value="TRPR-LIKE PROTEIN YERC_YECD"/>
    <property type="match status" value="1"/>
</dbReference>
<gene>
    <name evidence="1" type="ORF">FNV44_06180</name>
</gene>
<dbReference type="Pfam" id="PF01371">
    <property type="entry name" value="Trp_repressor"/>
    <property type="match status" value="1"/>
</dbReference>
<dbReference type="InterPro" id="IPR010921">
    <property type="entry name" value="Trp_repressor/repl_initiator"/>
</dbReference>
<reference evidence="1 2" key="1">
    <citation type="submission" date="2019-07" db="EMBL/GenBank/DDBJ databases">
        <title>Genome sequence of Acholeplasma laidlawii strain with increased resistance to erythromycin.</title>
        <authorList>
            <person name="Medvedeva E.S."/>
            <person name="Baranova N.B."/>
            <person name="Siniagina M.N."/>
            <person name="Mouzykantov A."/>
            <person name="Chernova O.A."/>
            <person name="Chernov V.M."/>
        </authorList>
    </citation>
    <scope>NUCLEOTIDE SEQUENCE [LARGE SCALE GENOMIC DNA]</scope>
    <source>
        <strain evidence="1 2">PG8REry</strain>
    </source>
</reference>
<evidence type="ECO:0000313" key="1">
    <source>
        <dbReference type="EMBL" id="TRX99288.1"/>
    </source>
</evidence>
<dbReference type="InterPro" id="IPR013368">
    <property type="entry name" value="YecD_YerC"/>
</dbReference>
<accession>A0A553IGE9</accession>
<dbReference type="PANTHER" id="PTHR40080">
    <property type="entry name" value="LMO1763 PROTEIN"/>
    <property type="match status" value="1"/>
</dbReference>
<sequence>MSKLKSDVNDLLFESILKLETLEDAYDFFEDLLTMKEIEAMSQRILAAKRLIEGKTYYQITEETKISSTTLSRVSTCVRYGTGGYKKVLSKTSK</sequence>
<dbReference type="PIRSF" id="PIRSF012508">
    <property type="entry name" value="YerC"/>
    <property type="match status" value="1"/>
</dbReference>